<organism evidence="5 6">
    <name type="scientific">Mucisphaera calidilacus</name>
    <dbReference type="NCBI Taxonomy" id="2527982"/>
    <lineage>
        <taxon>Bacteria</taxon>
        <taxon>Pseudomonadati</taxon>
        <taxon>Planctomycetota</taxon>
        <taxon>Phycisphaerae</taxon>
        <taxon>Phycisphaerales</taxon>
        <taxon>Phycisphaeraceae</taxon>
        <taxon>Mucisphaera</taxon>
    </lineage>
</organism>
<reference evidence="5 6" key="1">
    <citation type="submission" date="2019-02" db="EMBL/GenBank/DDBJ databases">
        <title>Deep-cultivation of Planctomycetes and their phenomic and genomic characterization uncovers novel biology.</title>
        <authorList>
            <person name="Wiegand S."/>
            <person name="Jogler M."/>
            <person name="Boedeker C."/>
            <person name="Pinto D."/>
            <person name="Vollmers J."/>
            <person name="Rivas-Marin E."/>
            <person name="Kohn T."/>
            <person name="Peeters S.H."/>
            <person name="Heuer A."/>
            <person name="Rast P."/>
            <person name="Oberbeckmann S."/>
            <person name="Bunk B."/>
            <person name="Jeske O."/>
            <person name="Meyerdierks A."/>
            <person name="Storesund J.E."/>
            <person name="Kallscheuer N."/>
            <person name="Luecker S."/>
            <person name="Lage O.M."/>
            <person name="Pohl T."/>
            <person name="Merkel B.J."/>
            <person name="Hornburger P."/>
            <person name="Mueller R.-W."/>
            <person name="Bruemmer F."/>
            <person name="Labrenz M."/>
            <person name="Spormann A.M."/>
            <person name="Op den Camp H."/>
            <person name="Overmann J."/>
            <person name="Amann R."/>
            <person name="Jetten M.S.M."/>
            <person name="Mascher T."/>
            <person name="Medema M.H."/>
            <person name="Devos D.P."/>
            <person name="Kaster A.-K."/>
            <person name="Ovreas L."/>
            <person name="Rohde M."/>
            <person name="Galperin M.Y."/>
            <person name="Jogler C."/>
        </authorList>
    </citation>
    <scope>NUCLEOTIDE SEQUENCE [LARGE SCALE GENOMIC DNA]</scope>
    <source>
        <strain evidence="5 6">Pan265</strain>
    </source>
</reference>
<dbReference type="InterPro" id="IPR050306">
    <property type="entry name" value="PfkB_Carbo_kinase"/>
</dbReference>
<dbReference type="SUPFAM" id="SSF53613">
    <property type="entry name" value="Ribokinase-like"/>
    <property type="match status" value="1"/>
</dbReference>
<dbReference type="OrthoDB" id="9813569at2"/>
<comment type="similarity">
    <text evidence="1">Belongs to the carbohydrate kinase PfkB family.</text>
</comment>
<evidence type="ECO:0000313" key="6">
    <source>
        <dbReference type="Proteomes" id="UP000320386"/>
    </source>
</evidence>
<dbReference type="Gene3D" id="3.40.1190.20">
    <property type="match status" value="1"/>
</dbReference>
<evidence type="ECO:0000313" key="5">
    <source>
        <dbReference type="EMBL" id="QDU71541.1"/>
    </source>
</evidence>
<dbReference type="EMBL" id="CP036280">
    <property type="protein sequence ID" value="QDU71541.1"/>
    <property type="molecule type" value="Genomic_DNA"/>
</dbReference>
<keyword evidence="6" id="KW-1185">Reference proteome</keyword>
<gene>
    <name evidence="5" type="primary">kdgK_1</name>
    <name evidence="5" type="ORF">Pan265_13910</name>
</gene>
<evidence type="ECO:0000256" key="2">
    <source>
        <dbReference type="ARBA" id="ARBA00022679"/>
    </source>
</evidence>
<protein>
    <submittedName>
        <fullName evidence="5">2-dehydro-3-deoxygluconokinase</fullName>
        <ecNumber evidence="5">2.7.1.45</ecNumber>
    </submittedName>
</protein>
<feature type="domain" description="Carbohydrate kinase PfkB" evidence="4">
    <location>
        <begin position="24"/>
        <end position="297"/>
    </location>
</feature>
<dbReference type="PANTHER" id="PTHR43085">
    <property type="entry name" value="HEXOKINASE FAMILY MEMBER"/>
    <property type="match status" value="1"/>
</dbReference>
<evidence type="ECO:0000259" key="4">
    <source>
        <dbReference type="Pfam" id="PF00294"/>
    </source>
</evidence>
<sequence length="305" mass="32098">MDQPPRVVGLGEALFDCFPDRIVLGGAPVNFAVHADRLLNPTGGSGTILSRVGSDALGRKLTDELVQRGIDTGHLQHDPNYPTGTVDVRLTDEGQPDYTITPDVAWDHLDFDERARGLAESCQAVCFGTLAQRSKPARSSIQSFLESAADAIRMLDINIRRGYDLAPLLPRSIELATVVKLNEHELPLAAEILGLTTSGQPLAQLEALLDEGGLDAVALTRGSEGTLLMTKQGGFEGEPGSFNPNPDADSVGAGDACGAGLVAGMLLGLDPRDIVTLANAMGAHVASCPGATPPLPDRILDLVRR</sequence>
<dbReference type="Pfam" id="PF00294">
    <property type="entry name" value="PfkB"/>
    <property type="match status" value="1"/>
</dbReference>
<dbReference type="GO" id="GO:0008673">
    <property type="term" value="F:2-dehydro-3-deoxygluconokinase activity"/>
    <property type="evidence" value="ECO:0007669"/>
    <property type="project" value="UniProtKB-EC"/>
</dbReference>
<proteinExistence type="inferred from homology"/>
<keyword evidence="2 5" id="KW-0808">Transferase</keyword>
<dbReference type="PANTHER" id="PTHR43085:SF57">
    <property type="entry name" value="CARBOHYDRATE KINASE PFKB DOMAIN-CONTAINING PROTEIN"/>
    <property type="match status" value="1"/>
</dbReference>
<evidence type="ECO:0000256" key="1">
    <source>
        <dbReference type="ARBA" id="ARBA00010688"/>
    </source>
</evidence>
<name>A0A518BX44_9BACT</name>
<dbReference type="RefSeq" id="WP_145445685.1">
    <property type="nucleotide sequence ID" value="NZ_CP036280.1"/>
</dbReference>
<dbReference type="AlphaFoldDB" id="A0A518BX44"/>
<accession>A0A518BX44</accession>
<dbReference type="Proteomes" id="UP000320386">
    <property type="component" value="Chromosome"/>
</dbReference>
<keyword evidence="3 5" id="KW-0418">Kinase</keyword>
<dbReference type="PROSITE" id="PS00584">
    <property type="entry name" value="PFKB_KINASES_2"/>
    <property type="match status" value="1"/>
</dbReference>
<dbReference type="KEGG" id="mcad:Pan265_13910"/>
<dbReference type="InterPro" id="IPR002173">
    <property type="entry name" value="Carboh/pur_kinase_PfkB_CS"/>
</dbReference>
<dbReference type="InterPro" id="IPR029056">
    <property type="entry name" value="Ribokinase-like"/>
</dbReference>
<evidence type="ECO:0000256" key="3">
    <source>
        <dbReference type="ARBA" id="ARBA00022777"/>
    </source>
</evidence>
<dbReference type="EC" id="2.7.1.45" evidence="5"/>
<dbReference type="InterPro" id="IPR011611">
    <property type="entry name" value="PfkB_dom"/>
</dbReference>